<evidence type="ECO:0000256" key="8">
    <source>
        <dbReference type="ARBA" id="ARBA00023235"/>
    </source>
</evidence>
<dbReference type="Pfam" id="PF23234">
    <property type="entry name" value="WHD_4th_Lhr"/>
    <property type="match status" value="1"/>
</dbReference>
<dbReference type="PROSITE" id="PS51194">
    <property type="entry name" value="HELICASE_CTER"/>
    <property type="match status" value="1"/>
</dbReference>
<dbReference type="Pfam" id="PF23235">
    <property type="entry name" value="WHD_3rd_Lhr"/>
    <property type="match status" value="1"/>
</dbReference>
<evidence type="ECO:0000313" key="12">
    <source>
        <dbReference type="Proteomes" id="UP000636888"/>
    </source>
</evidence>
<comment type="caution">
    <text evidence="11">The sequence shown here is derived from an EMBL/GenBank/DDBJ whole genome shotgun (WGS) entry which is preliminary data.</text>
</comment>
<dbReference type="InterPro" id="IPR001650">
    <property type="entry name" value="Helicase_C-like"/>
</dbReference>
<keyword evidence="4 11" id="KW-0347">Helicase</keyword>
<dbReference type="PANTHER" id="PTHR47962">
    <property type="entry name" value="ATP-DEPENDENT HELICASE LHR-RELATED-RELATED"/>
    <property type="match status" value="1"/>
</dbReference>
<dbReference type="SMART" id="SM00487">
    <property type="entry name" value="DEXDc"/>
    <property type="match status" value="1"/>
</dbReference>
<dbReference type="InterPro" id="IPR055367">
    <property type="entry name" value="WH4_Lhr"/>
</dbReference>
<dbReference type="SMART" id="SM00490">
    <property type="entry name" value="HELICc"/>
    <property type="match status" value="1"/>
</dbReference>
<reference evidence="11" key="1">
    <citation type="submission" date="2020-12" db="EMBL/GenBank/DDBJ databases">
        <title>Geomonas sp. Red875, isolated from river sediment.</title>
        <authorList>
            <person name="Xu Z."/>
            <person name="Zhang Z."/>
            <person name="Masuda Y."/>
            <person name="Itoh H."/>
            <person name="Senoo K."/>
        </authorList>
    </citation>
    <scope>NUCLEOTIDE SEQUENCE</scope>
    <source>
        <strain evidence="11">Red875</strain>
    </source>
</reference>
<evidence type="ECO:0000256" key="4">
    <source>
        <dbReference type="ARBA" id="ARBA00022806"/>
    </source>
</evidence>
<evidence type="ECO:0000256" key="2">
    <source>
        <dbReference type="ARBA" id="ARBA00022763"/>
    </source>
</evidence>
<dbReference type="InterPro" id="IPR011545">
    <property type="entry name" value="DEAD/DEAH_box_helicase_dom"/>
</dbReference>
<evidence type="ECO:0000259" key="10">
    <source>
        <dbReference type="PROSITE" id="PS51194"/>
    </source>
</evidence>
<evidence type="ECO:0000256" key="6">
    <source>
        <dbReference type="ARBA" id="ARBA00023125"/>
    </source>
</evidence>
<dbReference type="Gene3D" id="3.40.50.300">
    <property type="entry name" value="P-loop containing nucleotide triphosphate hydrolases"/>
    <property type="match status" value="2"/>
</dbReference>
<evidence type="ECO:0000313" key="11">
    <source>
        <dbReference type="EMBL" id="MBJ6724021.1"/>
    </source>
</evidence>
<dbReference type="InterPro" id="IPR045628">
    <property type="entry name" value="Lhr_WH_dom"/>
</dbReference>
<organism evidence="11 12">
    <name type="scientific">Geomesophilobacter sediminis</name>
    <dbReference type="NCBI Taxonomy" id="2798584"/>
    <lineage>
        <taxon>Bacteria</taxon>
        <taxon>Pseudomonadati</taxon>
        <taxon>Thermodesulfobacteriota</taxon>
        <taxon>Desulfuromonadia</taxon>
        <taxon>Geobacterales</taxon>
        <taxon>Geobacteraceae</taxon>
        <taxon>Geomesophilobacter</taxon>
    </lineage>
</organism>
<name>A0A8J7LY03_9BACT</name>
<gene>
    <name evidence="11" type="ORF">JFN93_04805</name>
</gene>
<dbReference type="SUPFAM" id="SSF52540">
    <property type="entry name" value="P-loop containing nucleoside triphosphate hydrolases"/>
    <property type="match status" value="1"/>
</dbReference>
<dbReference type="InterPro" id="IPR055368">
    <property type="entry name" value="WH3_Lhr"/>
</dbReference>
<proteinExistence type="predicted"/>
<dbReference type="Proteomes" id="UP000636888">
    <property type="component" value="Unassembled WGS sequence"/>
</dbReference>
<dbReference type="GO" id="GO:0005524">
    <property type="term" value="F:ATP binding"/>
    <property type="evidence" value="ECO:0007669"/>
    <property type="project" value="UniProtKB-KW"/>
</dbReference>
<evidence type="ECO:0000259" key="9">
    <source>
        <dbReference type="PROSITE" id="PS51192"/>
    </source>
</evidence>
<feature type="domain" description="Helicase ATP-binding" evidence="9">
    <location>
        <begin position="29"/>
        <end position="220"/>
    </location>
</feature>
<dbReference type="Pfam" id="PF08494">
    <property type="entry name" value="DEAD_assoc"/>
    <property type="match status" value="1"/>
</dbReference>
<keyword evidence="2" id="KW-0227">DNA damage</keyword>
<evidence type="ECO:0000256" key="1">
    <source>
        <dbReference type="ARBA" id="ARBA00022741"/>
    </source>
</evidence>
<protein>
    <submittedName>
        <fullName evidence="11">DEAD/DEAH box helicase</fullName>
    </submittedName>
</protein>
<dbReference type="EMBL" id="JAEMHM010000003">
    <property type="protein sequence ID" value="MBJ6724021.1"/>
    <property type="molecule type" value="Genomic_DNA"/>
</dbReference>
<dbReference type="InterPro" id="IPR055369">
    <property type="entry name" value="WH2_Lhr"/>
</dbReference>
<keyword evidence="6" id="KW-0238">DNA-binding</keyword>
<dbReference type="InterPro" id="IPR013701">
    <property type="entry name" value="Lhr-like_DEAD/DEAH_assoc"/>
</dbReference>
<evidence type="ECO:0000256" key="3">
    <source>
        <dbReference type="ARBA" id="ARBA00022801"/>
    </source>
</evidence>
<dbReference type="Pfam" id="PF19306">
    <property type="entry name" value="WHD_Lhr"/>
    <property type="match status" value="1"/>
</dbReference>
<keyword evidence="8" id="KW-0413">Isomerase</keyword>
<keyword evidence="5" id="KW-0067">ATP-binding</keyword>
<dbReference type="InterPro" id="IPR052511">
    <property type="entry name" value="ATP-dep_Helicase"/>
</dbReference>
<keyword evidence="7" id="KW-0234">DNA repair</keyword>
<dbReference type="Pfam" id="PF00271">
    <property type="entry name" value="Helicase_C"/>
    <property type="match status" value="1"/>
</dbReference>
<dbReference type="PROSITE" id="PS51192">
    <property type="entry name" value="HELICASE_ATP_BIND_1"/>
    <property type="match status" value="1"/>
</dbReference>
<dbReference type="PANTHER" id="PTHR47962:SF5">
    <property type="entry name" value="ATP-DEPENDENT HELICASE LHR-RELATED"/>
    <property type="match status" value="1"/>
</dbReference>
<dbReference type="GO" id="GO:0006281">
    <property type="term" value="P:DNA repair"/>
    <property type="evidence" value="ECO:0007669"/>
    <property type="project" value="UniProtKB-KW"/>
</dbReference>
<dbReference type="GO" id="GO:0003677">
    <property type="term" value="F:DNA binding"/>
    <property type="evidence" value="ECO:0007669"/>
    <property type="project" value="UniProtKB-KW"/>
</dbReference>
<dbReference type="RefSeq" id="WP_199382859.1">
    <property type="nucleotide sequence ID" value="NZ_JAEMHM010000003.1"/>
</dbReference>
<accession>A0A8J7LY03</accession>
<dbReference type="InterPro" id="IPR027417">
    <property type="entry name" value="P-loop_NTPase"/>
</dbReference>
<dbReference type="InterPro" id="IPR014001">
    <property type="entry name" value="Helicase_ATP-bd"/>
</dbReference>
<dbReference type="Pfam" id="PF00270">
    <property type="entry name" value="DEAD"/>
    <property type="match status" value="1"/>
</dbReference>
<feature type="domain" description="Helicase C-terminal" evidence="10">
    <location>
        <begin position="271"/>
        <end position="421"/>
    </location>
</feature>
<keyword evidence="1" id="KW-0547">Nucleotide-binding</keyword>
<dbReference type="Pfam" id="PF23236">
    <property type="entry name" value="WHD_2nd_Lhr"/>
    <property type="match status" value="1"/>
</dbReference>
<dbReference type="GO" id="GO:0004386">
    <property type="term" value="F:helicase activity"/>
    <property type="evidence" value="ECO:0007669"/>
    <property type="project" value="UniProtKB-KW"/>
</dbReference>
<evidence type="ECO:0000256" key="5">
    <source>
        <dbReference type="ARBA" id="ARBA00022840"/>
    </source>
</evidence>
<dbReference type="GO" id="GO:0016887">
    <property type="term" value="F:ATP hydrolysis activity"/>
    <property type="evidence" value="ECO:0007669"/>
    <property type="project" value="TreeGrafter"/>
</dbReference>
<keyword evidence="3" id="KW-0378">Hydrolase</keyword>
<keyword evidence="12" id="KW-1185">Reference proteome</keyword>
<evidence type="ECO:0000256" key="7">
    <source>
        <dbReference type="ARBA" id="ARBA00023204"/>
    </source>
</evidence>
<sequence>MAMHLFSPATGRWFEDAFGTPTEIQRRGWDAIAAGHHALLIAPTGSGKTLAAFLWGIDHLSQLPPGTVPGVRLLYVSPLKSLIYDVERNLRAPLAGVTATAAAMEAPWRDLRVDVRTGDTPARDRRLQARRPADLLVTTPESLFLLLGSAARETLASVETVIIDEIHALAPTKRGTHLALSLERLAELTGRDPQRVGLSATVRPAAEVARFLGGEREVDIVDASVPPLLDLEVTVPIPDMEFPPVVLPSRHPEDAEEGPLRPTERGIWPTLYPVLLDEIRNHRSTILFVNSRGLCERLARRMNELAGEELVLAHHGSVAREKRLAIEQSLKEGTLKGIVATSSLELGIDMGAVDLVLLVESPGSVARGLQRVGRSGHQVGAVSVGRIYPKFRGDLVECAVVAASMLKGEIEPLKVPHLPLDVLAQQIAAICADRPRTVEEVAALVRRAYPYRDLSREALTAVLDMLSGRYPSTDFADLHPLISWDRAEDLLTARRGTGMLVLMNGGTIPDRGSYGVFLGPEGPRIGELDEEMVYESRAGENILLGASTWHIEEITRDRVIVSPAAPGEPGKLPFWHGDGPGRPIELGRALGAFLRDLGSQPEDEAVAWLREHYPLSHLAAQNIAAYVFDQRRATGTLPTDRSITIERFRDELGDWRVAVLSPFGARIHAPWAMAIQHQLAVRSGFEMEVMYTDDGMVLRFADVEEIPPAAALLPDPDEVEQLVTEQLLETPLFAGLFRENAGRALLIPRRRPDRRTPLWAQRLKAQHLLAAVKRYPSFPVVLETFRQAMADVFDLPGLKVLLRGIRSREITVVESEGPIPSPFARSLVFAYVARYLYEQDAPPAERKAQALTLDRTLLKELLGQGELRELIDPRALAELEEELQHRAAGRQARDADTLHDLLRRLGDLSRVELAPRCEAAPGPWLERLQAERRALWVCVAGEERCIAAEDAALYRDGLGIALPAGLPPALLSPVERPLENLLQRYARSHGPFPVRDPAARFGISLEAATAVLIELEAEGKLTRGEIRPDGFGTEWCDVEVLRSLKRRTLEKLRHEAAPVAAPAFARFLASWQGLTAKSGVGLEDAIAHLEGVPLPWSMLESVLIPARVRGVRRDELDLLAATGSIVWVGRGPLGHNDGRVALYRRENAALIPAPAVISSAPLSRAIVDHLEQRGASFLTELEKGARTAVPKATLPEFTAALWDLVWAGAITNDTFAPLRSLAGGDRQPRGRHLLAGGRWSLVRHLALETNPTELALKTATMLLERYGIVSREVAQAEEIPGGFGPVYQALKALEDAGRVRRGYFVEGFSGAQFALPGAVDRLRASRNAGPEAPYHDDDCTVLATVDPANPYGAMLPWPPVASGEGGQPRRVPDAWVVIVAGVPGVVVGSGGRSLICFADAEGEEDFLLAALGGLHRIPRSGRRHFQVIEKVNGVPVHDSPYLRLLLRAGFERDYRGVTPVQEAEYR</sequence>